<keyword evidence="2 7" id="KW-0444">Lipid biosynthesis</keyword>
<dbReference type="InterPro" id="IPR036736">
    <property type="entry name" value="ACP-like_sf"/>
</dbReference>
<sequence length="77" mass="8703">MTEQEIFKAIAETVAERTDCNPDDVKMESTFHDLGIDSLDTVELLMELEDKLGISIELDKKIETVGDLVSFIQNKEN</sequence>
<evidence type="ECO:0000256" key="1">
    <source>
        <dbReference type="ARBA" id="ARBA00022450"/>
    </source>
</evidence>
<dbReference type="InterPro" id="IPR009081">
    <property type="entry name" value="PP-bd_ACP"/>
</dbReference>
<keyword evidence="3 7" id="KW-0597">Phosphoprotein</keyword>
<dbReference type="GO" id="GO:0000036">
    <property type="term" value="F:acyl carrier activity"/>
    <property type="evidence" value="ECO:0007669"/>
    <property type="project" value="UniProtKB-UniRule"/>
</dbReference>
<comment type="similarity">
    <text evidence="7">Belongs to the acyl carrier protein (ACP) family.</text>
</comment>
<dbReference type="HAMAP" id="MF_01217">
    <property type="entry name" value="Acyl_carrier"/>
    <property type="match status" value="1"/>
</dbReference>
<gene>
    <name evidence="7" type="primary">acpP</name>
    <name evidence="9" type="ORF">IAA97_05020</name>
</gene>
<dbReference type="Gene3D" id="1.10.1200.10">
    <property type="entry name" value="ACP-like"/>
    <property type="match status" value="1"/>
</dbReference>
<dbReference type="PROSITE" id="PS00012">
    <property type="entry name" value="PHOSPHOPANTETHEINE"/>
    <property type="match status" value="1"/>
</dbReference>
<dbReference type="EMBL" id="JADIMT010000062">
    <property type="protein sequence ID" value="MBO8436319.1"/>
    <property type="molecule type" value="Genomic_DNA"/>
</dbReference>
<dbReference type="SUPFAM" id="SSF47336">
    <property type="entry name" value="ACP-like"/>
    <property type="match status" value="1"/>
</dbReference>
<reference evidence="9" key="1">
    <citation type="submission" date="2020-10" db="EMBL/GenBank/DDBJ databases">
        <authorList>
            <person name="Gilroy R."/>
        </authorList>
    </citation>
    <scope>NUCLEOTIDE SEQUENCE</scope>
    <source>
        <strain evidence="9">7293</strain>
    </source>
</reference>
<comment type="PTM">
    <text evidence="7">4'-phosphopantetheine is transferred from CoA to a specific serine of apo-ACP by AcpS. This modification is essential for activity because fatty acids are bound in thioester linkage to the sulfhydryl of the prosthetic group.</text>
</comment>
<dbReference type="GO" id="GO:0005829">
    <property type="term" value="C:cytosol"/>
    <property type="evidence" value="ECO:0007669"/>
    <property type="project" value="TreeGrafter"/>
</dbReference>
<dbReference type="GO" id="GO:0000035">
    <property type="term" value="F:acyl binding"/>
    <property type="evidence" value="ECO:0007669"/>
    <property type="project" value="TreeGrafter"/>
</dbReference>
<keyword evidence="1 7" id="KW-0596">Phosphopantetheine</keyword>
<evidence type="ECO:0000256" key="6">
    <source>
        <dbReference type="ARBA" id="ARBA00023160"/>
    </source>
</evidence>
<dbReference type="GO" id="GO:0016020">
    <property type="term" value="C:membrane"/>
    <property type="evidence" value="ECO:0007669"/>
    <property type="project" value="GOC"/>
</dbReference>
<dbReference type="AlphaFoldDB" id="A0A9D9E3A5"/>
<dbReference type="InterPro" id="IPR003231">
    <property type="entry name" value="ACP"/>
</dbReference>
<dbReference type="NCBIfam" id="NF002150">
    <property type="entry name" value="PRK00982.1-4"/>
    <property type="match status" value="1"/>
</dbReference>
<dbReference type="Pfam" id="PF00550">
    <property type="entry name" value="PP-binding"/>
    <property type="match status" value="1"/>
</dbReference>
<dbReference type="GO" id="GO:0009245">
    <property type="term" value="P:lipid A biosynthetic process"/>
    <property type="evidence" value="ECO:0007669"/>
    <property type="project" value="TreeGrafter"/>
</dbReference>
<comment type="subcellular location">
    <subcellularLocation>
        <location evidence="7">Cytoplasm</location>
    </subcellularLocation>
</comment>
<keyword evidence="4 7" id="KW-0276">Fatty acid metabolism</keyword>
<comment type="caution">
    <text evidence="9">The sequence shown here is derived from an EMBL/GenBank/DDBJ whole genome shotgun (WGS) entry which is preliminary data.</text>
</comment>
<protein>
    <recommendedName>
        <fullName evidence="7">Acyl carrier protein</fullName>
        <shortName evidence="7">ACP</shortName>
    </recommendedName>
</protein>
<accession>A0A9D9E3A5</accession>
<organism evidence="9 10">
    <name type="scientific">Candidatus Ornithospirochaeta stercoripullorum</name>
    <dbReference type="NCBI Taxonomy" id="2840899"/>
    <lineage>
        <taxon>Bacteria</taxon>
        <taxon>Pseudomonadati</taxon>
        <taxon>Spirochaetota</taxon>
        <taxon>Spirochaetia</taxon>
        <taxon>Spirochaetales</taxon>
        <taxon>Spirochaetaceae</taxon>
        <taxon>Spirochaetaceae incertae sedis</taxon>
        <taxon>Candidatus Ornithospirochaeta</taxon>
    </lineage>
</organism>
<dbReference type="PANTHER" id="PTHR20863:SF76">
    <property type="entry name" value="CARRIER DOMAIN-CONTAINING PROTEIN"/>
    <property type="match status" value="1"/>
</dbReference>
<evidence type="ECO:0000256" key="3">
    <source>
        <dbReference type="ARBA" id="ARBA00022553"/>
    </source>
</evidence>
<evidence type="ECO:0000313" key="10">
    <source>
        <dbReference type="Proteomes" id="UP000823615"/>
    </source>
</evidence>
<dbReference type="Proteomes" id="UP000823615">
    <property type="component" value="Unassembled WGS sequence"/>
</dbReference>
<dbReference type="PROSITE" id="PS50075">
    <property type="entry name" value="CARRIER"/>
    <property type="match status" value="1"/>
</dbReference>
<dbReference type="InterPro" id="IPR006162">
    <property type="entry name" value="Ppantetheine_attach_site"/>
</dbReference>
<evidence type="ECO:0000256" key="2">
    <source>
        <dbReference type="ARBA" id="ARBA00022516"/>
    </source>
</evidence>
<keyword evidence="5 7" id="KW-0443">Lipid metabolism</keyword>
<keyword evidence="7" id="KW-0963">Cytoplasm</keyword>
<proteinExistence type="inferred from homology"/>
<dbReference type="PANTHER" id="PTHR20863">
    <property type="entry name" value="ACYL CARRIER PROTEIN"/>
    <property type="match status" value="1"/>
</dbReference>
<reference evidence="9" key="2">
    <citation type="journal article" date="2021" name="PeerJ">
        <title>Extensive microbial diversity within the chicken gut microbiome revealed by metagenomics and culture.</title>
        <authorList>
            <person name="Gilroy R."/>
            <person name="Ravi A."/>
            <person name="Getino M."/>
            <person name="Pursley I."/>
            <person name="Horton D.L."/>
            <person name="Alikhan N.F."/>
            <person name="Baker D."/>
            <person name="Gharbi K."/>
            <person name="Hall N."/>
            <person name="Watson M."/>
            <person name="Adriaenssens E.M."/>
            <person name="Foster-Nyarko E."/>
            <person name="Jarju S."/>
            <person name="Secka A."/>
            <person name="Antonio M."/>
            <person name="Oren A."/>
            <person name="Chaudhuri R.R."/>
            <person name="La Ragione R."/>
            <person name="Hildebrand F."/>
            <person name="Pallen M.J."/>
        </authorList>
    </citation>
    <scope>NUCLEOTIDE SEQUENCE</scope>
    <source>
        <strain evidence="9">7293</strain>
    </source>
</reference>
<evidence type="ECO:0000259" key="8">
    <source>
        <dbReference type="PROSITE" id="PS50075"/>
    </source>
</evidence>
<name>A0A9D9E3A5_9SPIO</name>
<comment type="function">
    <text evidence="7">Carrier of the growing fatty acid chain in fatty acid biosynthesis.</text>
</comment>
<comment type="pathway">
    <text evidence="7">Lipid metabolism; fatty acid biosynthesis.</text>
</comment>
<evidence type="ECO:0000313" key="9">
    <source>
        <dbReference type="EMBL" id="MBO8436319.1"/>
    </source>
</evidence>
<feature type="modified residue" description="O-(pantetheine 4'-phosphoryl)serine" evidence="7">
    <location>
        <position position="38"/>
    </location>
</feature>
<evidence type="ECO:0000256" key="7">
    <source>
        <dbReference type="HAMAP-Rule" id="MF_01217"/>
    </source>
</evidence>
<keyword evidence="6 7" id="KW-0275">Fatty acid biosynthesis</keyword>
<evidence type="ECO:0000256" key="5">
    <source>
        <dbReference type="ARBA" id="ARBA00023098"/>
    </source>
</evidence>
<evidence type="ECO:0000256" key="4">
    <source>
        <dbReference type="ARBA" id="ARBA00022832"/>
    </source>
</evidence>
<feature type="domain" description="Carrier" evidence="8">
    <location>
        <begin position="1"/>
        <end position="76"/>
    </location>
</feature>